<accession>A0A7H9BHD7</accession>
<protein>
    <submittedName>
        <fullName evidence="2">H-NS histone family protein</fullName>
    </submittedName>
</protein>
<evidence type="ECO:0000259" key="1">
    <source>
        <dbReference type="SMART" id="SM00528"/>
    </source>
</evidence>
<feature type="domain" description="DNA-binding protein H-NS-like C-terminal" evidence="1">
    <location>
        <begin position="233"/>
        <end position="278"/>
    </location>
</feature>
<reference evidence="2 3" key="1">
    <citation type="submission" date="2020-07" db="EMBL/GenBank/DDBJ databases">
        <title>Complete genome sequence of Chitinibacter sp. 2T18.</title>
        <authorList>
            <person name="Bae J.-W."/>
            <person name="Choi J.-W."/>
        </authorList>
    </citation>
    <scope>NUCLEOTIDE SEQUENCE [LARGE SCALE GENOMIC DNA]</scope>
    <source>
        <strain evidence="2 3">2T18</strain>
    </source>
</reference>
<proteinExistence type="predicted"/>
<name>A0A7H9BHD7_9NEIS</name>
<evidence type="ECO:0000313" key="2">
    <source>
        <dbReference type="EMBL" id="QLG87676.1"/>
    </source>
</evidence>
<dbReference type="InterPro" id="IPR037150">
    <property type="entry name" value="H-NS_C_dom_sf"/>
</dbReference>
<dbReference type="SUPFAM" id="SSF81273">
    <property type="entry name" value="H-NS histone-like proteins"/>
    <property type="match status" value="1"/>
</dbReference>
<dbReference type="Gene3D" id="1.10.10.620">
    <property type="entry name" value="ribosome modulation factor like domain"/>
    <property type="match status" value="1"/>
</dbReference>
<dbReference type="GO" id="GO:0003677">
    <property type="term" value="F:DNA binding"/>
    <property type="evidence" value="ECO:0007669"/>
    <property type="project" value="InterPro"/>
</dbReference>
<dbReference type="Pfam" id="PF00816">
    <property type="entry name" value="Histone_HNS"/>
    <property type="match status" value="1"/>
</dbReference>
<dbReference type="AlphaFoldDB" id="A0A7H9BHD7"/>
<dbReference type="RefSeq" id="WP_179357757.1">
    <property type="nucleotide sequence ID" value="NZ_CP058627.1"/>
</dbReference>
<dbReference type="Gene3D" id="4.10.430.10">
    <property type="entry name" value="Histone-like protein H-NS, C-terminal domain"/>
    <property type="match status" value="1"/>
</dbReference>
<gene>
    <name evidence="2" type="ORF">HQ393_05070</name>
</gene>
<dbReference type="InterPro" id="IPR023200">
    <property type="entry name" value="RMF_sf"/>
</dbReference>
<dbReference type="InterPro" id="IPR027444">
    <property type="entry name" value="H-NS_C_dom"/>
</dbReference>
<dbReference type="Proteomes" id="UP000509597">
    <property type="component" value="Chromosome"/>
</dbReference>
<organism evidence="2 3">
    <name type="scientific">Chitinibacter bivalviorum</name>
    <dbReference type="NCBI Taxonomy" id="2739434"/>
    <lineage>
        <taxon>Bacteria</taxon>
        <taxon>Pseudomonadati</taxon>
        <taxon>Pseudomonadota</taxon>
        <taxon>Betaproteobacteria</taxon>
        <taxon>Neisseriales</taxon>
        <taxon>Chitinibacteraceae</taxon>
        <taxon>Chitinibacter</taxon>
    </lineage>
</organism>
<keyword evidence="3" id="KW-1185">Reference proteome</keyword>
<dbReference type="SMART" id="SM00528">
    <property type="entry name" value="HNS"/>
    <property type="match status" value="1"/>
</dbReference>
<evidence type="ECO:0000313" key="3">
    <source>
        <dbReference type="Proteomes" id="UP000509597"/>
    </source>
</evidence>
<sequence>MNAPQDFRTMTTETVGKDLLNALMQEIRLLPDVWQKLSKAKQDDVIDRLRNRVESNIKMAVHTLASAGRTVVAGDLEQITIKDGVKAVVKFGASTPNLHQLYEASSKAVLVVVANPGDHTGGMDEVTGESDQRGLDLGHEYHDNDGGGMDEKRSDDSNVVDAEFYALPAPGFESVTEEELEQTFNDGYAAAEEGKLESDCPILKGELCIAWVKGWKHHHAEAFENNQTDVQQQSETVTSLVKYRNPNDPSQTWTGRGRQPAWIQDWVANGGTLEELEDQSDKE</sequence>
<dbReference type="KEGG" id="chiz:HQ393_05070"/>
<dbReference type="EMBL" id="CP058627">
    <property type="protein sequence ID" value="QLG87676.1"/>
    <property type="molecule type" value="Genomic_DNA"/>
</dbReference>